<dbReference type="GO" id="GO:0004842">
    <property type="term" value="F:ubiquitin-protein transferase activity"/>
    <property type="evidence" value="ECO:0007669"/>
    <property type="project" value="InterPro"/>
</dbReference>
<sequence>SFWNWIGKTYHLKTLETRFHLYRSGKEILEIDLDVVDEDNLGQLFFCDIELMGYMKGTKIYPKGKDTIMHSKNQETYIYTSIHTRAMHGHFT</sequence>
<feature type="non-terminal residue" evidence="1">
    <location>
        <position position="1"/>
    </location>
</feature>
<dbReference type="InterPro" id="IPR035983">
    <property type="entry name" value="Hect_E3_ubiquitin_ligase"/>
</dbReference>
<name>A0AAF0U9Q4_SOLVR</name>
<organism evidence="1 2">
    <name type="scientific">Solanum verrucosum</name>
    <dbReference type="NCBI Taxonomy" id="315347"/>
    <lineage>
        <taxon>Eukaryota</taxon>
        <taxon>Viridiplantae</taxon>
        <taxon>Streptophyta</taxon>
        <taxon>Embryophyta</taxon>
        <taxon>Tracheophyta</taxon>
        <taxon>Spermatophyta</taxon>
        <taxon>Magnoliopsida</taxon>
        <taxon>eudicotyledons</taxon>
        <taxon>Gunneridae</taxon>
        <taxon>Pentapetalae</taxon>
        <taxon>asterids</taxon>
        <taxon>lamiids</taxon>
        <taxon>Solanales</taxon>
        <taxon>Solanaceae</taxon>
        <taxon>Solanoideae</taxon>
        <taxon>Solaneae</taxon>
        <taxon>Solanum</taxon>
    </lineage>
</organism>
<gene>
    <name evidence="1" type="ORF">MTR67_035292</name>
</gene>
<evidence type="ECO:0000313" key="2">
    <source>
        <dbReference type="Proteomes" id="UP001234989"/>
    </source>
</evidence>
<keyword evidence="2" id="KW-1185">Reference proteome</keyword>
<reference evidence="1" key="1">
    <citation type="submission" date="2023-08" db="EMBL/GenBank/DDBJ databases">
        <title>A de novo genome assembly of Solanum verrucosum Schlechtendal, a Mexican diploid species geographically isolated from the other diploid A-genome species in potato relatives.</title>
        <authorList>
            <person name="Hosaka K."/>
        </authorList>
    </citation>
    <scope>NUCLEOTIDE SEQUENCE</scope>
    <source>
        <tissue evidence="1">Young leaves</tissue>
    </source>
</reference>
<dbReference type="Proteomes" id="UP001234989">
    <property type="component" value="Chromosome 8"/>
</dbReference>
<proteinExistence type="predicted"/>
<dbReference type="EMBL" id="CP133619">
    <property type="protein sequence ID" value="WMV41907.1"/>
    <property type="molecule type" value="Genomic_DNA"/>
</dbReference>
<accession>A0AAF0U9Q4</accession>
<dbReference type="AlphaFoldDB" id="A0AAF0U9Q4"/>
<protein>
    <submittedName>
        <fullName evidence="1">Uncharacterized protein</fullName>
    </submittedName>
</protein>
<evidence type="ECO:0000313" key="1">
    <source>
        <dbReference type="EMBL" id="WMV41907.1"/>
    </source>
</evidence>
<dbReference type="SUPFAM" id="SSF56204">
    <property type="entry name" value="Hect, E3 ligase catalytic domain"/>
    <property type="match status" value="1"/>
</dbReference>